<feature type="region of interest" description="Disordered" evidence="1">
    <location>
        <begin position="122"/>
        <end position="146"/>
    </location>
</feature>
<reference evidence="2" key="1">
    <citation type="submission" date="2020-01" db="EMBL/GenBank/DDBJ databases">
        <title>Identification and distribution of gene clusters putatively required for synthesis of sphingolipid metabolism inhibitors in phylogenetically diverse species of the filamentous fungus Fusarium.</title>
        <authorList>
            <person name="Kim H.-S."/>
            <person name="Busman M."/>
            <person name="Brown D.W."/>
            <person name="Divon H."/>
            <person name="Uhlig S."/>
            <person name="Proctor R.H."/>
        </authorList>
    </citation>
    <scope>NUCLEOTIDE SEQUENCE</scope>
    <source>
        <strain evidence="2">NRRL 53441</strain>
    </source>
</reference>
<evidence type="ECO:0000256" key="1">
    <source>
        <dbReference type="SAM" id="MobiDB-lite"/>
    </source>
</evidence>
<dbReference type="Proteomes" id="UP000605986">
    <property type="component" value="Unassembled WGS sequence"/>
</dbReference>
<comment type="caution">
    <text evidence="2">The sequence shown here is derived from an EMBL/GenBank/DDBJ whole genome shotgun (WGS) entry which is preliminary data.</text>
</comment>
<gene>
    <name evidence="2" type="ORF">F53441_12031</name>
</gene>
<protein>
    <recommendedName>
        <fullName evidence="4">Negative regulator of differentiation 1</fullName>
    </recommendedName>
</protein>
<name>A0A8H4K2H1_9HYPO</name>
<dbReference type="GO" id="GO:0003676">
    <property type="term" value="F:nucleic acid binding"/>
    <property type="evidence" value="ECO:0007669"/>
    <property type="project" value="InterPro"/>
</dbReference>
<evidence type="ECO:0008006" key="4">
    <source>
        <dbReference type="Google" id="ProtNLM"/>
    </source>
</evidence>
<evidence type="ECO:0000313" key="2">
    <source>
        <dbReference type="EMBL" id="KAF4441518.1"/>
    </source>
</evidence>
<dbReference type="EMBL" id="JAADJG010000620">
    <property type="protein sequence ID" value="KAF4441518.1"/>
    <property type="molecule type" value="Genomic_DNA"/>
</dbReference>
<dbReference type="AlphaFoldDB" id="A0A8H4K2H1"/>
<dbReference type="CDD" id="cd12261">
    <property type="entry name" value="RRM1_3_MRN1"/>
    <property type="match status" value="1"/>
</dbReference>
<dbReference type="InterPro" id="IPR035979">
    <property type="entry name" value="RBD_domain_sf"/>
</dbReference>
<feature type="compositionally biased region" description="Basic and acidic residues" evidence="1">
    <location>
        <begin position="137"/>
        <end position="146"/>
    </location>
</feature>
<evidence type="ECO:0000313" key="3">
    <source>
        <dbReference type="Proteomes" id="UP000605986"/>
    </source>
</evidence>
<proteinExistence type="predicted"/>
<keyword evidence="3" id="KW-1185">Reference proteome</keyword>
<dbReference type="OrthoDB" id="2935572at2759"/>
<organism evidence="2 3">
    <name type="scientific">Fusarium austroafricanum</name>
    <dbReference type="NCBI Taxonomy" id="2364996"/>
    <lineage>
        <taxon>Eukaryota</taxon>
        <taxon>Fungi</taxon>
        <taxon>Dikarya</taxon>
        <taxon>Ascomycota</taxon>
        <taxon>Pezizomycotina</taxon>
        <taxon>Sordariomycetes</taxon>
        <taxon>Hypocreomycetidae</taxon>
        <taxon>Hypocreales</taxon>
        <taxon>Nectriaceae</taxon>
        <taxon>Fusarium</taxon>
        <taxon>Fusarium concolor species complex</taxon>
    </lineage>
</organism>
<accession>A0A8H4K2H1</accession>
<dbReference type="SUPFAM" id="SSF54928">
    <property type="entry name" value="RNA-binding domain, RBD"/>
    <property type="match status" value="1"/>
</dbReference>
<sequence>MNLTQNQVGTEPPINESQCVYIPQEEYESLVAVAHQYGVFLTLAGLVYLRQSLMGQGIDEATINSLCLPTPAQEAPSYVREHFGLSSPAKYPYNVHASPCQIHSGATLGHLDEKQGLHSEKNRYLGSSINQKPRGSIQDDKRSESNRWLDRSAQRSVLLLNLAPGVTHGDVAAVVRGGQLLEIFLRNKDNSATVSFVHEADACAFLDHSRAHGLYIKERKIHTKWSDYQFIMSGQVAHQVHRGGSRNFVIRKRDPNLTSQSIRDDLEHIHGLHVIDIQFDKDRCYISTNSIHAAIYARTCLQSRVPSGGANLVTFREYKTSRIEWCADECAQPLQSLASETRSLVPESKEKRDPVTALPSRKNLMGNRFQLLELSDTEGSNGDDSSDDSM</sequence>